<dbReference type="EMBL" id="JAATLJ010000001">
    <property type="protein sequence ID" value="NIZ40777.1"/>
    <property type="molecule type" value="Genomic_DNA"/>
</dbReference>
<name>A0A968GA83_9SPIO</name>
<organism evidence="2 3">
    <name type="scientific">Entomospira entomophila</name>
    <dbReference type="NCBI Taxonomy" id="2719988"/>
    <lineage>
        <taxon>Bacteria</taxon>
        <taxon>Pseudomonadati</taxon>
        <taxon>Spirochaetota</taxon>
        <taxon>Spirochaetia</taxon>
        <taxon>Spirochaetales</taxon>
        <taxon>Spirochaetaceae</taxon>
        <taxon>Entomospira</taxon>
    </lineage>
</organism>
<dbReference type="Proteomes" id="UP000711995">
    <property type="component" value="Unassembled WGS sequence"/>
</dbReference>
<reference evidence="2 3" key="1">
    <citation type="submission" date="2020-03" db="EMBL/GenBank/DDBJ databases">
        <title>Spirochaetal bacteria isolated from arthropods constitute a novel genus Entomospira genus novum within the order Spirochaetales.</title>
        <authorList>
            <person name="Grana-Miraglia L."/>
            <person name="Sikutova S."/>
            <person name="Fingerle V."/>
            <person name="Sing A."/>
            <person name="Castillo-Ramirez S."/>
            <person name="Margos G."/>
            <person name="Rudolf I."/>
        </authorList>
    </citation>
    <scope>NUCLEOTIDE SEQUENCE [LARGE SCALE GENOMIC DNA]</scope>
    <source>
        <strain evidence="2 3">BR193</strain>
    </source>
</reference>
<evidence type="ECO:0000313" key="3">
    <source>
        <dbReference type="Proteomes" id="UP000711995"/>
    </source>
</evidence>
<evidence type="ECO:0008006" key="4">
    <source>
        <dbReference type="Google" id="ProtNLM"/>
    </source>
</evidence>
<dbReference type="SUPFAM" id="SSF52266">
    <property type="entry name" value="SGNH hydrolase"/>
    <property type="match status" value="1"/>
</dbReference>
<dbReference type="AlphaFoldDB" id="A0A968GA83"/>
<accession>A0A968GA83</accession>
<keyword evidence="1" id="KW-0812">Transmembrane</keyword>
<dbReference type="RefSeq" id="WP_167700358.1">
    <property type="nucleotide sequence ID" value="NZ_CP118174.1"/>
</dbReference>
<protein>
    <recommendedName>
        <fullName evidence="4">DUF1574 domain-containing protein</fullName>
    </recommendedName>
</protein>
<comment type="caution">
    <text evidence="2">The sequence shown here is derived from an EMBL/GenBank/DDBJ whole genome shotgun (WGS) entry which is preliminary data.</text>
</comment>
<evidence type="ECO:0000256" key="1">
    <source>
        <dbReference type="SAM" id="Phobius"/>
    </source>
</evidence>
<evidence type="ECO:0000313" key="2">
    <source>
        <dbReference type="EMBL" id="NIZ40777.1"/>
    </source>
</evidence>
<keyword evidence="1" id="KW-1133">Transmembrane helix</keyword>
<keyword evidence="3" id="KW-1185">Reference proteome</keyword>
<keyword evidence="1" id="KW-0472">Membrane</keyword>
<gene>
    <name evidence="2" type="ORF">HCT14_04550</name>
</gene>
<proteinExistence type="predicted"/>
<sequence length="358" mass="41215">MFISSKKWLKIFFIITIFFTLLVPIYNYLIDYNAIFDHKFSQSYRAVSQGAQLLTKGISIQRPPYNRNQFFLLTDLYSSTQTPEILILGTSRTFTISQNDFHEETPRILNASINGGNFPGIVATWQSFKKTHQTEDLIVIVEISPDAHKHAFAVEFGSFNPRVDALVKEFTAEYPELTFTPVNQILKKNHLFSLDYFLKNILAEWTNAFTPATSDVYGIIKPDGSNRYPQFTMDIINAEKQKNADLLTEKFQKVGQMQGDHMSPFLSIITEDIIASGATPIFLLPPYHPSTYDDTLEKSNILVFTENWVREFAEQHDIMVLGSYNPHMFHLTDEFFLDGNHTFENAWGKILNTYRISK</sequence>
<feature type="transmembrane region" description="Helical" evidence="1">
    <location>
        <begin position="12"/>
        <end position="30"/>
    </location>
</feature>